<feature type="compositionally biased region" description="Polar residues" evidence="1">
    <location>
        <begin position="33"/>
        <end position="49"/>
    </location>
</feature>
<feature type="region of interest" description="Disordered" evidence="1">
    <location>
        <begin position="33"/>
        <end position="85"/>
    </location>
</feature>
<dbReference type="AlphaFoldDB" id="A0A2S4UEY1"/>
<reference evidence="3" key="3">
    <citation type="journal article" date="2018" name="Mol. Plant Microbe Interact.">
        <title>Genome sequence resources for the wheat stripe rust pathogen (Puccinia striiformis f. sp. tritici) and the barley stripe rust pathogen (Puccinia striiformis f. sp. hordei).</title>
        <authorList>
            <person name="Xia C."/>
            <person name="Wang M."/>
            <person name="Yin C."/>
            <person name="Cornejo O.E."/>
            <person name="Hulbert S.H."/>
            <person name="Chen X."/>
        </authorList>
    </citation>
    <scope>NUCLEOTIDE SEQUENCE [LARGE SCALE GENOMIC DNA]</scope>
    <source>
        <strain evidence="3">93TX-2</strain>
    </source>
</reference>
<dbReference type="EMBL" id="PKSM01000403">
    <property type="protein sequence ID" value="POV95704.1"/>
    <property type="molecule type" value="Genomic_DNA"/>
</dbReference>
<accession>A0A2S4UEY1</accession>
<keyword evidence="3" id="KW-1185">Reference proteome</keyword>
<feature type="compositionally biased region" description="Polar residues" evidence="1">
    <location>
        <begin position="70"/>
        <end position="85"/>
    </location>
</feature>
<evidence type="ECO:0000313" key="3">
    <source>
        <dbReference type="Proteomes" id="UP000238274"/>
    </source>
</evidence>
<evidence type="ECO:0000313" key="2">
    <source>
        <dbReference type="EMBL" id="POV95704.1"/>
    </source>
</evidence>
<proteinExistence type="predicted"/>
<evidence type="ECO:0000256" key="1">
    <source>
        <dbReference type="SAM" id="MobiDB-lite"/>
    </source>
</evidence>
<dbReference type="Proteomes" id="UP000238274">
    <property type="component" value="Unassembled WGS sequence"/>
</dbReference>
<protein>
    <submittedName>
        <fullName evidence="2">Uncharacterized protein</fullName>
    </submittedName>
</protein>
<reference evidence="2 3" key="1">
    <citation type="submission" date="2017-12" db="EMBL/GenBank/DDBJ databases">
        <title>Gene loss provides genomic basis for host adaptation in cereal stripe rust fungi.</title>
        <authorList>
            <person name="Xia C."/>
        </authorList>
    </citation>
    <scope>NUCLEOTIDE SEQUENCE [LARGE SCALE GENOMIC DNA]</scope>
    <source>
        <strain evidence="2 3">93TX-2</strain>
    </source>
</reference>
<dbReference type="VEuPathDB" id="FungiDB:PSHT_15512"/>
<feature type="compositionally biased region" description="Basic and acidic residues" evidence="1">
    <location>
        <begin position="52"/>
        <end position="69"/>
    </location>
</feature>
<gene>
    <name evidence="2" type="ORF">PSHT_15512</name>
</gene>
<reference evidence="3" key="2">
    <citation type="journal article" date="2018" name="BMC Genomics">
        <title>Genomic insights into host adaptation between the wheat stripe rust pathogen (Puccinia striiformis f. sp. tritici) and the barley stripe rust pathogen (Puccinia striiformis f. sp. hordei).</title>
        <authorList>
            <person name="Xia C."/>
            <person name="Wang M."/>
            <person name="Yin C."/>
            <person name="Cornejo O.E."/>
            <person name="Hulbert S.H."/>
            <person name="Chen X."/>
        </authorList>
    </citation>
    <scope>NUCLEOTIDE SEQUENCE [LARGE SCALE GENOMIC DNA]</scope>
    <source>
        <strain evidence="3">93TX-2</strain>
    </source>
</reference>
<comment type="caution">
    <text evidence="2">The sequence shown here is derived from an EMBL/GenBank/DDBJ whole genome shotgun (WGS) entry which is preliminary data.</text>
</comment>
<organism evidence="2 3">
    <name type="scientific">Puccinia striiformis</name>
    <dbReference type="NCBI Taxonomy" id="27350"/>
    <lineage>
        <taxon>Eukaryota</taxon>
        <taxon>Fungi</taxon>
        <taxon>Dikarya</taxon>
        <taxon>Basidiomycota</taxon>
        <taxon>Pucciniomycotina</taxon>
        <taxon>Pucciniomycetes</taxon>
        <taxon>Pucciniales</taxon>
        <taxon>Pucciniaceae</taxon>
        <taxon>Puccinia</taxon>
    </lineage>
</organism>
<name>A0A2S4UEY1_9BASI</name>
<sequence length="85" mass="9641">MISIYRKDSITWVIEDLDDRPRRLQMLQMLKVSQTTPSQFGRSSKSNGMHMSYDKHLSQGQHHVGDSRLGRSSKTLANAANNPVV</sequence>